<dbReference type="Proteomes" id="UP001148838">
    <property type="component" value="Unassembled WGS sequence"/>
</dbReference>
<comment type="caution">
    <text evidence="1">The sequence shown here is derived from an EMBL/GenBank/DDBJ whole genome shotgun (WGS) entry which is preliminary data.</text>
</comment>
<evidence type="ECO:0000313" key="2">
    <source>
        <dbReference type="Proteomes" id="UP001148838"/>
    </source>
</evidence>
<name>A0ABQ8TI92_PERAM</name>
<proteinExistence type="predicted"/>
<accession>A0ABQ8TI92</accession>
<organism evidence="1 2">
    <name type="scientific">Periplaneta americana</name>
    <name type="common">American cockroach</name>
    <name type="synonym">Blatta americana</name>
    <dbReference type="NCBI Taxonomy" id="6978"/>
    <lineage>
        <taxon>Eukaryota</taxon>
        <taxon>Metazoa</taxon>
        <taxon>Ecdysozoa</taxon>
        <taxon>Arthropoda</taxon>
        <taxon>Hexapoda</taxon>
        <taxon>Insecta</taxon>
        <taxon>Pterygota</taxon>
        <taxon>Neoptera</taxon>
        <taxon>Polyneoptera</taxon>
        <taxon>Dictyoptera</taxon>
        <taxon>Blattodea</taxon>
        <taxon>Blattoidea</taxon>
        <taxon>Blattidae</taxon>
        <taxon>Blattinae</taxon>
        <taxon>Periplaneta</taxon>
    </lineage>
</organism>
<evidence type="ECO:0000313" key="1">
    <source>
        <dbReference type="EMBL" id="KAJ4445594.1"/>
    </source>
</evidence>
<keyword evidence="2" id="KW-1185">Reference proteome</keyword>
<reference evidence="1 2" key="1">
    <citation type="journal article" date="2022" name="Allergy">
        <title>Genome assembly and annotation of Periplaneta americana reveal a comprehensive cockroach allergen profile.</title>
        <authorList>
            <person name="Wang L."/>
            <person name="Xiong Q."/>
            <person name="Saelim N."/>
            <person name="Wang L."/>
            <person name="Nong W."/>
            <person name="Wan A.T."/>
            <person name="Shi M."/>
            <person name="Liu X."/>
            <person name="Cao Q."/>
            <person name="Hui J.H.L."/>
            <person name="Sookrung N."/>
            <person name="Leung T.F."/>
            <person name="Tungtrongchitr A."/>
            <person name="Tsui S.K.W."/>
        </authorList>
    </citation>
    <scope>NUCLEOTIDE SEQUENCE [LARGE SCALE GENOMIC DNA]</scope>
    <source>
        <strain evidence="1">PWHHKU_190912</strain>
    </source>
</reference>
<gene>
    <name evidence="1" type="ORF">ANN_12275</name>
</gene>
<protein>
    <submittedName>
        <fullName evidence="1">Uncharacterized protein</fullName>
    </submittedName>
</protein>
<sequence length="67" mass="7804">MPSSNRNKKMMGSYLAEYVYRKWRFHKKSTEECFHAYLSDIATVYPPATFDEVDSFPEQAGPSEETC</sequence>
<dbReference type="EMBL" id="JAJSOF020000009">
    <property type="protein sequence ID" value="KAJ4445594.1"/>
    <property type="molecule type" value="Genomic_DNA"/>
</dbReference>